<dbReference type="InterPro" id="IPR019779">
    <property type="entry name" value="GalP_UDPtransf1_His-AS"/>
</dbReference>
<dbReference type="InterPro" id="IPR001937">
    <property type="entry name" value="GalP_UDPtransf1"/>
</dbReference>
<dbReference type="InterPro" id="IPR005849">
    <property type="entry name" value="GalP_Utransf_N"/>
</dbReference>
<evidence type="ECO:0000256" key="9">
    <source>
        <dbReference type="ARBA" id="ARBA00023144"/>
    </source>
</evidence>
<keyword evidence="6 12" id="KW-0548">Nucleotidyltransferase</keyword>
<evidence type="ECO:0000256" key="12">
    <source>
        <dbReference type="RuleBase" id="RU000506"/>
    </source>
</evidence>
<feature type="domain" description="Galactose-1-phosphate uridyl transferase C-terminal" evidence="14">
    <location>
        <begin position="190"/>
        <end position="354"/>
    </location>
</feature>
<comment type="caution">
    <text evidence="15">The sequence shown here is derived from an EMBL/GenBank/DDBJ whole genome shotgun (WGS) entry which is preliminary data.</text>
</comment>
<dbReference type="EMBL" id="REGN01006701">
    <property type="protein sequence ID" value="RNA08540.1"/>
    <property type="molecule type" value="Genomic_DNA"/>
</dbReference>
<keyword evidence="8" id="KW-0862">Zinc</keyword>
<dbReference type="InterPro" id="IPR005850">
    <property type="entry name" value="GalP_Utransf_C"/>
</dbReference>
<evidence type="ECO:0000256" key="2">
    <source>
        <dbReference type="ARBA" id="ARBA00001947"/>
    </source>
</evidence>
<accession>A0A3M7QAV8</accession>
<name>A0A3M7QAV8_BRAPC</name>
<dbReference type="Pfam" id="PF01087">
    <property type="entry name" value="GalP_UDP_transf"/>
    <property type="match status" value="1"/>
</dbReference>
<dbReference type="PANTHER" id="PTHR11943">
    <property type="entry name" value="GALACTOSE-1-PHOSPHATE URIDYLYLTRANSFERASE"/>
    <property type="match status" value="1"/>
</dbReference>
<protein>
    <recommendedName>
        <fullName evidence="12">Galactose-1-phosphate uridylyltransferase</fullName>
        <ecNumber evidence="12">2.7.7.12</ecNumber>
    </recommendedName>
</protein>
<dbReference type="STRING" id="10195.A0A3M7QAV8"/>
<dbReference type="UniPathway" id="UPA00214"/>
<dbReference type="GO" id="GO:0008108">
    <property type="term" value="F:UDP-glucose:hexose-1-phosphate uridylyltransferase activity"/>
    <property type="evidence" value="ECO:0007669"/>
    <property type="project" value="UniProtKB-EC"/>
</dbReference>
<gene>
    <name evidence="15" type="ORF">BpHYR1_041837</name>
</gene>
<evidence type="ECO:0000256" key="6">
    <source>
        <dbReference type="ARBA" id="ARBA00022695"/>
    </source>
</evidence>
<evidence type="ECO:0000256" key="4">
    <source>
        <dbReference type="ARBA" id="ARBA00010951"/>
    </source>
</evidence>
<evidence type="ECO:0000313" key="15">
    <source>
        <dbReference type="EMBL" id="RNA08540.1"/>
    </source>
</evidence>
<dbReference type="InterPro" id="IPR036265">
    <property type="entry name" value="HIT-like_sf"/>
</dbReference>
<dbReference type="PANTHER" id="PTHR11943:SF1">
    <property type="entry name" value="GALACTOSE-1-PHOSPHATE URIDYLYLTRANSFERASE"/>
    <property type="match status" value="1"/>
</dbReference>
<reference evidence="15 16" key="1">
    <citation type="journal article" date="2018" name="Sci. Rep.">
        <title>Genomic signatures of local adaptation to the degree of environmental predictability in rotifers.</title>
        <authorList>
            <person name="Franch-Gras L."/>
            <person name="Hahn C."/>
            <person name="Garcia-Roger E.M."/>
            <person name="Carmona M.J."/>
            <person name="Serra M."/>
            <person name="Gomez A."/>
        </authorList>
    </citation>
    <scope>NUCLEOTIDE SEQUENCE [LARGE SCALE GENOMIC DNA]</scope>
    <source>
        <strain evidence="15">HYR1</strain>
    </source>
</reference>
<feature type="active site" description="Tele-UMP-histidine intermediate" evidence="11">
    <location>
        <position position="173"/>
    </location>
</feature>
<dbReference type="OrthoDB" id="418412at2759"/>
<proteinExistence type="inferred from homology"/>
<dbReference type="Proteomes" id="UP000276133">
    <property type="component" value="Unassembled WGS sequence"/>
</dbReference>
<dbReference type="FunFam" id="3.30.428.10:FF:000001">
    <property type="entry name" value="Galactose-1-phosphate uridylyltransferase"/>
    <property type="match status" value="1"/>
</dbReference>
<evidence type="ECO:0000259" key="13">
    <source>
        <dbReference type="Pfam" id="PF01087"/>
    </source>
</evidence>
<evidence type="ECO:0000256" key="8">
    <source>
        <dbReference type="ARBA" id="ARBA00022833"/>
    </source>
</evidence>
<dbReference type="CDD" id="cd00608">
    <property type="entry name" value="GalT"/>
    <property type="match status" value="1"/>
</dbReference>
<evidence type="ECO:0000256" key="7">
    <source>
        <dbReference type="ARBA" id="ARBA00022723"/>
    </source>
</evidence>
<keyword evidence="7 12" id="KW-0479">Metal-binding</keyword>
<sequence length="363" mass="42917">MSCSLNLDEFPHTRYNPLKDEWVLVSPHRTKRPWKGQVEESKNPNRVRFDPSNPLCPNVIRPNGQTNPDYKETFVFDNDFPALFEYDDLLQDCDSSDPIHNDLFKVQPAKGSCKVMCFHPYSDLTLPTMKITDIMNVIKKWIEMYQELSSRYTWVQIFENKGEIMGCSNPHPHCQLWASNFVPNEINREDKNQSIFYKKHGKVMLMEYLNRELKSKERIVLENEHWVVLVPYWAVWPYETMMLPKRHVTRIDQLSEIEIEDLAKIMKKLLIKYDNLFKCSFPYTMGFHFAPCGKFLNEPQDHWQLFASYLPPLLRSSSVKKFMVGYEMLAQPQRDLTAEKAAKQLRELSDTNHYLIHSDTSDY</sequence>
<comment type="pathway">
    <text evidence="3 12">Carbohydrate metabolism; galactose metabolism.</text>
</comment>
<evidence type="ECO:0000256" key="10">
    <source>
        <dbReference type="ARBA" id="ARBA00023277"/>
    </source>
</evidence>
<evidence type="ECO:0000256" key="1">
    <source>
        <dbReference type="ARBA" id="ARBA00001107"/>
    </source>
</evidence>
<dbReference type="GO" id="GO:0008270">
    <property type="term" value="F:zinc ion binding"/>
    <property type="evidence" value="ECO:0007669"/>
    <property type="project" value="InterPro"/>
</dbReference>
<dbReference type="PROSITE" id="PS00117">
    <property type="entry name" value="GAL_P_UDP_TRANSF_I"/>
    <property type="match status" value="1"/>
</dbReference>
<dbReference type="GO" id="GO:0033499">
    <property type="term" value="P:galactose catabolic process via UDP-galactose, Leloir pathway"/>
    <property type="evidence" value="ECO:0007669"/>
    <property type="project" value="TreeGrafter"/>
</dbReference>
<evidence type="ECO:0000313" key="16">
    <source>
        <dbReference type="Proteomes" id="UP000276133"/>
    </source>
</evidence>
<dbReference type="Gene3D" id="3.30.428.10">
    <property type="entry name" value="HIT-like"/>
    <property type="match status" value="2"/>
</dbReference>
<keyword evidence="16" id="KW-1185">Reference proteome</keyword>
<keyword evidence="5 12" id="KW-0808">Transferase</keyword>
<keyword evidence="10 12" id="KW-0119">Carbohydrate metabolism</keyword>
<dbReference type="NCBIfam" id="TIGR00209">
    <property type="entry name" value="galT_1"/>
    <property type="match status" value="1"/>
</dbReference>
<dbReference type="Pfam" id="PF02744">
    <property type="entry name" value="GalP_UDP_tr_C"/>
    <property type="match status" value="1"/>
</dbReference>
<evidence type="ECO:0000256" key="5">
    <source>
        <dbReference type="ARBA" id="ARBA00022679"/>
    </source>
</evidence>
<comment type="catalytic activity">
    <reaction evidence="1 12">
        <text>alpha-D-galactose 1-phosphate + UDP-alpha-D-glucose = alpha-D-glucose 1-phosphate + UDP-alpha-D-galactose</text>
        <dbReference type="Rhea" id="RHEA:13989"/>
        <dbReference type="ChEBI" id="CHEBI:58336"/>
        <dbReference type="ChEBI" id="CHEBI:58601"/>
        <dbReference type="ChEBI" id="CHEBI:58885"/>
        <dbReference type="ChEBI" id="CHEBI:66914"/>
        <dbReference type="EC" id="2.7.7.12"/>
    </reaction>
</comment>
<evidence type="ECO:0000256" key="11">
    <source>
        <dbReference type="PIRSR" id="PIRSR000808-1"/>
    </source>
</evidence>
<dbReference type="EC" id="2.7.7.12" evidence="12"/>
<evidence type="ECO:0000256" key="3">
    <source>
        <dbReference type="ARBA" id="ARBA00004947"/>
    </source>
</evidence>
<comment type="cofactor">
    <cofactor evidence="2">
        <name>Zn(2+)</name>
        <dbReference type="ChEBI" id="CHEBI:29105"/>
    </cofactor>
</comment>
<feature type="domain" description="Galactose-1-phosphate uridyl transferase N-terminal" evidence="13">
    <location>
        <begin position="10"/>
        <end position="183"/>
    </location>
</feature>
<dbReference type="FunFam" id="3.30.428.10:FF:000002">
    <property type="entry name" value="Galactose-1-phosphate uridylyltransferase"/>
    <property type="match status" value="1"/>
</dbReference>
<organism evidence="15 16">
    <name type="scientific">Brachionus plicatilis</name>
    <name type="common">Marine rotifer</name>
    <name type="synonym">Brachionus muelleri</name>
    <dbReference type="NCBI Taxonomy" id="10195"/>
    <lineage>
        <taxon>Eukaryota</taxon>
        <taxon>Metazoa</taxon>
        <taxon>Spiralia</taxon>
        <taxon>Gnathifera</taxon>
        <taxon>Rotifera</taxon>
        <taxon>Eurotatoria</taxon>
        <taxon>Monogononta</taxon>
        <taxon>Pseudotrocha</taxon>
        <taxon>Ploima</taxon>
        <taxon>Brachionidae</taxon>
        <taxon>Brachionus</taxon>
    </lineage>
</organism>
<dbReference type="PIRSF" id="PIRSF000808">
    <property type="entry name" value="GalT"/>
    <property type="match status" value="1"/>
</dbReference>
<dbReference type="GO" id="GO:0005737">
    <property type="term" value="C:cytoplasm"/>
    <property type="evidence" value="ECO:0007669"/>
    <property type="project" value="TreeGrafter"/>
</dbReference>
<dbReference type="AlphaFoldDB" id="A0A3M7QAV8"/>
<keyword evidence="9 12" id="KW-0299">Galactose metabolism</keyword>
<dbReference type="SUPFAM" id="SSF54197">
    <property type="entry name" value="HIT-like"/>
    <property type="match status" value="2"/>
</dbReference>
<comment type="similarity">
    <text evidence="4 12">Belongs to the galactose-1-phosphate uridylyltransferase type 1 family.</text>
</comment>
<dbReference type="NCBIfam" id="NF008724">
    <property type="entry name" value="PRK11720.1"/>
    <property type="match status" value="1"/>
</dbReference>
<evidence type="ECO:0000259" key="14">
    <source>
        <dbReference type="Pfam" id="PF02744"/>
    </source>
</evidence>